<gene>
    <name evidence="1" type="ORF">GCM10011494_30430</name>
</gene>
<dbReference type="Gene3D" id="1.20.1290.10">
    <property type="entry name" value="AhpD-like"/>
    <property type="match status" value="1"/>
</dbReference>
<protein>
    <recommendedName>
        <fullName evidence="3">Carboxymuconolactone decarboxylase family protein</fullName>
    </recommendedName>
</protein>
<dbReference type="SUPFAM" id="SSF69118">
    <property type="entry name" value="AhpD-like"/>
    <property type="match status" value="1"/>
</dbReference>
<dbReference type="Proteomes" id="UP000608154">
    <property type="component" value="Unassembled WGS sequence"/>
</dbReference>
<dbReference type="AlphaFoldDB" id="A0A916X6K6"/>
<dbReference type="RefSeq" id="WP_188772413.1">
    <property type="nucleotide sequence ID" value="NZ_BMHK01000024.1"/>
</dbReference>
<name>A0A916X6K6_9SPHN</name>
<accession>A0A916X6K6</accession>
<dbReference type="EMBL" id="BMHK01000024">
    <property type="protein sequence ID" value="GGC09659.1"/>
    <property type="molecule type" value="Genomic_DNA"/>
</dbReference>
<proteinExistence type="predicted"/>
<evidence type="ECO:0008006" key="3">
    <source>
        <dbReference type="Google" id="ProtNLM"/>
    </source>
</evidence>
<keyword evidence="2" id="KW-1185">Reference proteome</keyword>
<evidence type="ECO:0000313" key="1">
    <source>
        <dbReference type="EMBL" id="GGC09659.1"/>
    </source>
</evidence>
<reference evidence="1" key="1">
    <citation type="journal article" date="2014" name="Int. J. Syst. Evol. Microbiol.">
        <title>Complete genome sequence of Corynebacterium casei LMG S-19264T (=DSM 44701T), isolated from a smear-ripened cheese.</title>
        <authorList>
            <consortium name="US DOE Joint Genome Institute (JGI-PGF)"/>
            <person name="Walter F."/>
            <person name="Albersmeier A."/>
            <person name="Kalinowski J."/>
            <person name="Ruckert C."/>
        </authorList>
    </citation>
    <scope>NUCLEOTIDE SEQUENCE</scope>
    <source>
        <strain evidence="1">CGMCC 1.15095</strain>
    </source>
</reference>
<dbReference type="PANTHER" id="PTHR34846">
    <property type="entry name" value="4-CARBOXYMUCONOLACTONE DECARBOXYLASE FAMILY PROTEIN (AFU_ORTHOLOGUE AFUA_6G11590)"/>
    <property type="match status" value="1"/>
</dbReference>
<organism evidence="1 2">
    <name type="scientific">Novosphingobium endophyticum</name>
    <dbReference type="NCBI Taxonomy" id="1955250"/>
    <lineage>
        <taxon>Bacteria</taxon>
        <taxon>Pseudomonadati</taxon>
        <taxon>Pseudomonadota</taxon>
        <taxon>Alphaproteobacteria</taxon>
        <taxon>Sphingomonadales</taxon>
        <taxon>Sphingomonadaceae</taxon>
        <taxon>Novosphingobium</taxon>
    </lineage>
</organism>
<sequence>MRIRAVFKPSDFQPTPDASRADAEALFEQMFPGVENPEIPRDHAGMAIVALNPGLARHMSAMSRFMALELDFSKRRDLRELAIQTCHLKAGCGYGFESRISAAGAAGISPAQLAALAVWKSSSLFDEEQRLVIEYAEAVHDNAVTDELFQRMVERFGEKGAIECAAIVGYWTCWAMIINAAKP</sequence>
<dbReference type="InterPro" id="IPR029032">
    <property type="entry name" value="AhpD-like"/>
</dbReference>
<comment type="caution">
    <text evidence="1">The sequence shown here is derived from an EMBL/GenBank/DDBJ whole genome shotgun (WGS) entry which is preliminary data.</text>
</comment>
<reference evidence="1" key="2">
    <citation type="submission" date="2020-09" db="EMBL/GenBank/DDBJ databases">
        <authorList>
            <person name="Sun Q."/>
            <person name="Zhou Y."/>
        </authorList>
    </citation>
    <scope>NUCLEOTIDE SEQUENCE</scope>
    <source>
        <strain evidence="1">CGMCC 1.15095</strain>
    </source>
</reference>
<dbReference type="PANTHER" id="PTHR34846:SF5">
    <property type="entry name" value="CARBOXYMUCONOLACTONE DECARBOXYLASE-LIKE DOMAIN-CONTAINING PROTEIN"/>
    <property type="match status" value="1"/>
</dbReference>
<evidence type="ECO:0000313" key="2">
    <source>
        <dbReference type="Proteomes" id="UP000608154"/>
    </source>
</evidence>